<dbReference type="PROSITE" id="PS50086">
    <property type="entry name" value="TBC_RABGAP"/>
    <property type="match status" value="1"/>
</dbReference>
<evidence type="ECO:0000259" key="1">
    <source>
        <dbReference type="PROSITE" id="PS50086"/>
    </source>
</evidence>
<accession>V6LMJ0</accession>
<dbReference type="AlphaFoldDB" id="V6LMJ0"/>
<dbReference type="VEuPathDB" id="GiardiaDB:SS50377_22579"/>
<dbReference type="OrthoDB" id="294251at2759"/>
<reference evidence="2 3" key="1">
    <citation type="journal article" date="2014" name="PLoS Genet.">
        <title>The Genome of Spironucleus salmonicida Highlights a Fish Pathogen Adapted to Fluctuating Environments.</title>
        <authorList>
            <person name="Xu F."/>
            <person name="Jerlstrom-Hultqvist J."/>
            <person name="Einarsson E."/>
            <person name="Astvaldsson A."/>
            <person name="Svard S.G."/>
            <person name="Andersson J.O."/>
        </authorList>
    </citation>
    <scope>NUCLEOTIDE SEQUENCE</scope>
    <source>
        <strain evidence="3">ATCC 50377</strain>
    </source>
</reference>
<dbReference type="EMBL" id="KI546166">
    <property type="protein sequence ID" value="EST41929.1"/>
    <property type="molecule type" value="Genomic_DNA"/>
</dbReference>
<protein>
    <submittedName>
        <fullName evidence="2">Plant adhesion molecule 1</fullName>
    </submittedName>
    <submittedName>
        <fullName evidence="3">Rab-GTPase-TBC domain-containing protein</fullName>
    </submittedName>
</protein>
<reference evidence="3" key="2">
    <citation type="submission" date="2020-12" db="EMBL/GenBank/DDBJ databases">
        <title>New Spironucleus salmonicida genome in near-complete chromosomes.</title>
        <authorList>
            <person name="Xu F."/>
            <person name="Kurt Z."/>
            <person name="Jimenez-Gonzalez A."/>
            <person name="Astvaldsson A."/>
            <person name="Andersson J.O."/>
            <person name="Svard S.G."/>
        </authorList>
    </citation>
    <scope>NUCLEOTIDE SEQUENCE</scope>
    <source>
        <strain evidence="3">ATCC 50377</strain>
    </source>
</reference>
<evidence type="ECO:0000313" key="3">
    <source>
        <dbReference type="EMBL" id="KAH0574962.1"/>
    </source>
</evidence>
<dbReference type="PANTHER" id="PTHR47219:SF9">
    <property type="entry name" value="GTPASE ACTIVATING PROTEIN AND CENTROSOME-ASSOCIATED, ISOFORM B"/>
    <property type="match status" value="1"/>
</dbReference>
<dbReference type="InterPro" id="IPR000195">
    <property type="entry name" value="Rab-GAP-TBC_dom"/>
</dbReference>
<dbReference type="InterPro" id="IPR035969">
    <property type="entry name" value="Rab-GAP_TBC_sf"/>
</dbReference>
<dbReference type="SMART" id="SM00164">
    <property type="entry name" value="TBC"/>
    <property type="match status" value="1"/>
</dbReference>
<evidence type="ECO:0000313" key="2">
    <source>
        <dbReference type="EMBL" id="EST41929.1"/>
    </source>
</evidence>
<dbReference type="InterPro" id="IPR050302">
    <property type="entry name" value="Rab_GAP_TBC_domain"/>
</dbReference>
<name>V6LMJ0_9EUKA</name>
<evidence type="ECO:0000313" key="4">
    <source>
        <dbReference type="Proteomes" id="UP000018208"/>
    </source>
</evidence>
<dbReference type="Pfam" id="PF00566">
    <property type="entry name" value="RabGAP-TBC"/>
    <property type="match status" value="1"/>
</dbReference>
<dbReference type="PANTHER" id="PTHR47219">
    <property type="entry name" value="RAB GTPASE-ACTIVATING PROTEIN 1-LIKE"/>
    <property type="match status" value="1"/>
</dbReference>
<gene>
    <name evidence="2" type="ORF">SS50377_18233</name>
    <name evidence="3" type="ORF">SS50377_22579</name>
</gene>
<proteinExistence type="predicted"/>
<dbReference type="Gene3D" id="1.10.472.80">
    <property type="entry name" value="Ypt/Rab-GAP domain of gyp1p, domain 3"/>
    <property type="match status" value="1"/>
</dbReference>
<dbReference type="Proteomes" id="UP000018208">
    <property type="component" value="Unassembled WGS sequence"/>
</dbReference>
<dbReference type="Gene3D" id="1.10.8.270">
    <property type="entry name" value="putative rabgap domain of human tbc1 domain family member 14 like domains"/>
    <property type="match status" value="1"/>
</dbReference>
<organism evidence="2">
    <name type="scientific">Spironucleus salmonicida</name>
    <dbReference type="NCBI Taxonomy" id="348837"/>
    <lineage>
        <taxon>Eukaryota</taxon>
        <taxon>Metamonada</taxon>
        <taxon>Diplomonadida</taxon>
        <taxon>Hexamitidae</taxon>
        <taxon>Hexamitinae</taxon>
        <taxon>Spironucleus</taxon>
    </lineage>
</organism>
<dbReference type="SUPFAM" id="SSF47923">
    <property type="entry name" value="Ypt/Rab-GAP domain of gyp1p"/>
    <property type="match status" value="2"/>
</dbReference>
<sequence length="366" mass="42323">MTSSFSEFSLDDNSSRCLENKIQTLKKSFSFQIDITEPIDELGQLKLRVKYPISKFSQQIPKPQQTQAKFNLNQHFQSFFKLNKPPPNYLQHKKLLKLVRQGTPQVYRSTVYKYYLSNDYNYEFYLSQPIDQKVLDQISNDIDRTHPLIANFNTEVNLQALFRILKAQSARLPELGYIQGMNFIAGIFLMFLSESEAFGCFAGLVDKIKMIWSNNLQGANTLAQYALNIIKPLNSNLFKYLEAYSLQSTFSTFFLSFYQTFLPFKISLRIFDQIVAEGYKGLVRPAIALAMHAAKGLICYDPDFEKWFNQLTLTQRLNGISIINMDVVNAQQHLRLIGYSIQEQNFQNEILKVKLSSASVNEFMNK</sequence>
<dbReference type="GO" id="GO:0005096">
    <property type="term" value="F:GTPase activator activity"/>
    <property type="evidence" value="ECO:0007669"/>
    <property type="project" value="TreeGrafter"/>
</dbReference>
<dbReference type="GO" id="GO:0031267">
    <property type="term" value="F:small GTPase binding"/>
    <property type="evidence" value="ECO:0007669"/>
    <property type="project" value="TreeGrafter"/>
</dbReference>
<keyword evidence="4" id="KW-1185">Reference proteome</keyword>
<dbReference type="EMBL" id="AUWU02000003">
    <property type="protein sequence ID" value="KAH0574962.1"/>
    <property type="molecule type" value="Genomic_DNA"/>
</dbReference>
<feature type="domain" description="Rab-GAP TBC" evidence="1">
    <location>
        <begin position="102"/>
        <end position="278"/>
    </location>
</feature>